<dbReference type="GO" id="GO:0005525">
    <property type="term" value="F:GTP binding"/>
    <property type="evidence" value="ECO:0007669"/>
    <property type="project" value="InterPro"/>
</dbReference>
<dbReference type="Gene3D" id="3.40.50.300">
    <property type="entry name" value="P-loop containing nucleotide triphosphate hydrolases"/>
    <property type="match status" value="1"/>
</dbReference>
<dbReference type="GO" id="GO:0048312">
    <property type="term" value="P:intracellular distribution of mitochondria"/>
    <property type="evidence" value="ECO:0007669"/>
    <property type="project" value="TreeGrafter"/>
</dbReference>
<dbReference type="Pfam" id="PF00350">
    <property type="entry name" value="Dynamin_N"/>
    <property type="match status" value="1"/>
</dbReference>
<accession>A0A8H4IYM7</accession>
<evidence type="ECO:0000256" key="1">
    <source>
        <dbReference type="ARBA" id="ARBA00022741"/>
    </source>
</evidence>
<dbReference type="GO" id="GO:0005739">
    <property type="term" value="C:mitochondrion"/>
    <property type="evidence" value="ECO:0007669"/>
    <property type="project" value="TreeGrafter"/>
</dbReference>
<evidence type="ECO:0000259" key="4">
    <source>
        <dbReference type="PROSITE" id="PS51388"/>
    </source>
</evidence>
<dbReference type="GO" id="GO:0000266">
    <property type="term" value="P:mitochondrial fission"/>
    <property type="evidence" value="ECO:0007669"/>
    <property type="project" value="TreeGrafter"/>
</dbReference>
<protein>
    <submittedName>
        <fullName evidence="6">Dynamin family protein</fullName>
    </submittedName>
</protein>
<dbReference type="GO" id="GO:0016020">
    <property type="term" value="C:membrane"/>
    <property type="evidence" value="ECO:0007669"/>
    <property type="project" value="TreeGrafter"/>
</dbReference>
<keyword evidence="2" id="KW-0342">GTP-binding</keyword>
<dbReference type="CDD" id="cd08771">
    <property type="entry name" value="DLP_1"/>
    <property type="match status" value="1"/>
</dbReference>
<dbReference type="Pfam" id="PF01031">
    <property type="entry name" value="Dynamin_M"/>
    <property type="match status" value="1"/>
</dbReference>
<comment type="caution">
    <text evidence="6">The sequence shown here is derived from an EMBL/GenBank/DDBJ whole genome shotgun (WGS) entry which is preliminary data.</text>
</comment>
<proteinExistence type="predicted"/>
<dbReference type="GO" id="GO:0006897">
    <property type="term" value="P:endocytosis"/>
    <property type="evidence" value="ECO:0007669"/>
    <property type="project" value="TreeGrafter"/>
</dbReference>
<evidence type="ECO:0000256" key="3">
    <source>
        <dbReference type="SAM" id="MobiDB-lite"/>
    </source>
</evidence>
<evidence type="ECO:0000313" key="6">
    <source>
        <dbReference type="EMBL" id="KAF4309571.1"/>
    </source>
</evidence>
<dbReference type="InterPro" id="IPR027417">
    <property type="entry name" value="P-loop_NTPase"/>
</dbReference>
<sequence length="769" mass="85612">MAGAGKRRARVDAAPSPSPSSSSGHTFVASPSPASQTSSTSQAKRPRMASDQKLPEVQDMEKLLDVVNELRHSGLNGVLSLPQIVVCGDQSASKSSVLEAFTKIPFPRNAGLCTRFATEIILRRDTKQTVAATILSDDAQTKFPTFPKSFTDLAELPGLIQEATEVINAAHQGNGRTPTMKAFLSEILNISVSAPTLIPLTLVDLPGLIHAETASQSRQDIEFVGNLVEKYIKNPRSIILAVVSARSDYANQVILQKARNVDPRGSRTLGVITKPDCLDDGSEEERSWIALFQNKDIKFDLGWHLVRNRTQLELHLTTDEHEAIEKEFFTSRAAYRFLPDHMLGSTALYKRLTRLLFAHLKREIPNLDRELNLEFNKTLNRLDRLGEQRNDVMEIRSFLTKAGAAYQRLLSEALTGNYNNDPFFLEKIGSMAFSAAKLRAAIRFHNSAFSEQMHRFGGKYTFSGIPAEVQECLGSGSDSKISGPDNKISPWQCTKNSQYVLSRTQAIQWVLQKMPLSRGEELPGCFNTTLMKELYWEQTSNWGPITLCFINNIVVPCVKDFSRGLLNHILPQDVADRVWRHKVQPCLAVNQNNAVQELEDIIGDKSRAPMTYNHYFTDTVQKMRNEKILTRARRIVETNAYAVGGVSGANTKKGKVVDAETILQALTDELIEPDMDKFTAEDTLDCLMALYKDKLKIFIAAITEQVIERHLIEPLRESTISPVALLSLGDDEVRSLAAEPDHVSAERKALNAVLASLREGKKIFDAASF</sequence>
<dbReference type="PANTHER" id="PTHR11566:SF66">
    <property type="entry name" value="INTERFERON-INDUCED GTP-BINDING PROTEIN MX"/>
    <property type="match status" value="1"/>
</dbReference>
<gene>
    <name evidence="6" type="ORF">GTA08_BOTSDO01833</name>
</gene>
<evidence type="ECO:0000256" key="2">
    <source>
        <dbReference type="ARBA" id="ARBA00023134"/>
    </source>
</evidence>
<keyword evidence="1" id="KW-0547">Nucleotide-binding</keyword>
<feature type="region of interest" description="Disordered" evidence="3">
    <location>
        <begin position="1"/>
        <end position="56"/>
    </location>
</feature>
<dbReference type="AlphaFoldDB" id="A0A8H4IYM7"/>
<dbReference type="InterPro" id="IPR000375">
    <property type="entry name" value="Dynamin_stalk"/>
</dbReference>
<dbReference type="GO" id="GO:0003924">
    <property type="term" value="F:GTPase activity"/>
    <property type="evidence" value="ECO:0007669"/>
    <property type="project" value="InterPro"/>
</dbReference>
<name>A0A8H4IYM7_9PEZI</name>
<dbReference type="PROSITE" id="PS51718">
    <property type="entry name" value="G_DYNAMIN_2"/>
    <property type="match status" value="1"/>
</dbReference>
<organism evidence="6 7">
    <name type="scientific">Botryosphaeria dothidea</name>
    <dbReference type="NCBI Taxonomy" id="55169"/>
    <lineage>
        <taxon>Eukaryota</taxon>
        <taxon>Fungi</taxon>
        <taxon>Dikarya</taxon>
        <taxon>Ascomycota</taxon>
        <taxon>Pezizomycotina</taxon>
        <taxon>Dothideomycetes</taxon>
        <taxon>Dothideomycetes incertae sedis</taxon>
        <taxon>Botryosphaeriales</taxon>
        <taxon>Botryosphaeriaceae</taxon>
        <taxon>Botryosphaeria</taxon>
    </lineage>
</organism>
<dbReference type="PROSITE" id="PS51388">
    <property type="entry name" value="GED"/>
    <property type="match status" value="1"/>
</dbReference>
<dbReference type="PRINTS" id="PR00195">
    <property type="entry name" value="DYNAMIN"/>
</dbReference>
<dbReference type="GO" id="GO:0005874">
    <property type="term" value="C:microtubule"/>
    <property type="evidence" value="ECO:0007669"/>
    <property type="project" value="TreeGrafter"/>
</dbReference>
<dbReference type="InterPro" id="IPR022812">
    <property type="entry name" value="Dynamin"/>
</dbReference>
<reference evidence="6" key="1">
    <citation type="submission" date="2020-04" db="EMBL/GenBank/DDBJ databases">
        <title>Genome Assembly and Annotation of Botryosphaeria dothidea sdau 11-99, a Latent Pathogen of Apple Fruit Ring Rot in China.</title>
        <authorList>
            <person name="Yu C."/>
            <person name="Diao Y."/>
            <person name="Lu Q."/>
            <person name="Zhao J."/>
            <person name="Cui S."/>
            <person name="Peng C."/>
            <person name="He B."/>
            <person name="Liu H."/>
        </authorList>
    </citation>
    <scope>NUCLEOTIDE SEQUENCE [LARGE SCALE GENOMIC DNA]</scope>
    <source>
        <strain evidence="6">Sdau11-99</strain>
    </source>
</reference>
<dbReference type="SMART" id="SM00053">
    <property type="entry name" value="DYNc"/>
    <property type="match status" value="1"/>
</dbReference>
<evidence type="ECO:0000259" key="5">
    <source>
        <dbReference type="PROSITE" id="PS51718"/>
    </source>
</evidence>
<dbReference type="PANTHER" id="PTHR11566">
    <property type="entry name" value="DYNAMIN"/>
    <property type="match status" value="1"/>
</dbReference>
<dbReference type="InterPro" id="IPR001401">
    <property type="entry name" value="Dynamin_GTPase"/>
</dbReference>
<feature type="domain" description="Dynamin-type G" evidence="5">
    <location>
        <begin position="78"/>
        <end position="365"/>
    </location>
</feature>
<dbReference type="SUPFAM" id="SSF52540">
    <property type="entry name" value="P-loop containing nucleoside triphosphate hydrolases"/>
    <property type="match status" value="1"/>
</dbReference>
<feature type="domain" description="GED" evidence="4">
    <location>
        <begin position="680"/>
        <end position="769"/>
    </location>
</feature>
<feature type="compositionally biased region" description="Low complexity" evidence="3">
    <location>
        <begin position="19"/>
        <end position="42"/>
    </location>
</feature>
<evidence type="ECO:0000313" key="7">
    <source>
        <dbReference type="Proteomes" id="UP000572817"/>
    </source>
</evidence>
<dbReference type="InterPro" id="IPR045063">
    <property type="entry name" value="Dynamin_N"/>
</dbReference>
<dbReference type="OrthoDB" id="415706at2759"/>
<dbReference type="InterPro" id="IPR020850">
    <property type="entry name" value="GED_dom"/>
</dbReference>
<dbReference type="InterPro" id="IPR030381">
    <property type="entry name" value="G_DYNAMIN_dom"/>
</dbReference>
<dbReference type="Proteomes" id="UP000572817">
    <property type="component" value="Unassembled WGS sequence"/>
</dbReference>
<dbReference type="GO" id="GO:0008017">
    <property type="term" value="F:microtubule binding"/>
    <property type="evidence" value="ECO:0007669"/>
    <property type="project" value="TreeGrafter"/>
</dbReference>
<dbReference type="GO" id="GO:0016559">
    <property type="term" value="P:peroxisome fission"/>
    <property type="evidence" value="ECO:0007669"/>
    <property type="project" value="TreeGrafter"/>
</dbReference>
<dbReference type="EMBL" id="WWBZ02000016">
    <property type="protein sequence ID" value="KAF4309571.1"/>
    <property type="molecule type" value="Genomic_DNA"/>
</dbReference>
<keyword evidence="7" id="KW-1185">Reference proteome</keyword>